<organism evidence="8 9">
    <name type="scientific">Intrasporangium calvum</name>
    <dbReference type="NCBI Taxonomy" id="53358"/>
    <lineage>
        <taxon>Bacteria</taxon>
        <taxon>Bacillati</taxon>
        <taxon>Actinomycetota</taxon>
        <taxon>Actinomycetes</taxon>
        <taxon>Micrococcales</taxon>
        <taxon>Intrasporangiaceae</taxon>
        <taxon>Intrasporangium</taxon>
    </lineage>
</organism>
<dbReference type="EMBL" id="JAPFQL010000150">
    <property type="protein sequence ID" value="MDC5699377.1"/>
    <property type="molecule type" value="Genomic_DNA"/>
</dbReference>
<feature type="non-terminal residue" evidence="8">
    <location>
        <position position="150"/>
    </location>
</feature>
<evidence type="ECO:0000256" key="3">
    <source>
        <dbReference type="ARBA" id="ARBA00022578"/>
    </source>
</evidence>
<keyword evidence="5 6" id="KW-0233">DNA recombination</keyword>
<gene>
    <name evidence="8" type="ORF">OO014_19175</name>
</gene>
<dbReference type="PANTHER" id="PTHR33217">
    <property type="entry name" value="TRANSPOSASE FOR INSERTION SEQUENCE ELEMENT IS1081"/>
    <property type="match status" value="1"/>
</dbReference>
<accession>A0ABT5GMG9</accession>
<comment type="caution">
    <text evidence="8">The sequence shown here is derived from an EMBL/GenBank/DDBJ whole genome shotgun (WGS) entry which is preliminary data.</text>
</comment>
<evidence type="ECO:0000313" key="8">
    <source>
        <dbReference type="EMBL" id="MDC5699377.1"/>
    </source>
</evidence>
<keyword evidence="6" id="KW-0814">Transposable element</keyword>
<keyword evidence="4 6" id="KW-0238">DNA-binding</keyword>
<proteinExistence type="inferred from homology"/>
<reference evidence="8 9" key="1">
    <citation type="submission" date="2022-11" db="EMBL/GenBank/DDBJ databases">
        <title>Anaerobic phenanthrene biodegradation by a DNRA strain PheN6.</title>
        <authorList>
            <person name="Zhang Z."/>
        </authorList>
    </citation>
    <scope>NUCLEOTIDE SEQUENCE [LARGE SCALE GENOMIC DNA]</scope>
    <source>
        <strain evidence="8 9">PheN6</strain>
    </source>
</reference>
<feature type="region of interest" description="Disordered" evidence="7">
    <location>
        <begin position="1"/>
        <end position="23"/>
    </location>
</feature>
<protein>
    <recommendedName>
        <fullName evidence="6">Mutator family transposase</fullName>
    </recommendedName>
</protein>
<name>A0ABT5GMG9_9MICO</name>
<dbReference type="Proteomes" id="UP001150259">
    <property type="component" value="Unassembled WGS sequence"/>
</dbReference>
<comment type="similarity">
    <text evidence="2 6">Belongs to the transposase mutator family.</text>
</comment>
<evidence type="ECO:0000256" key="1">
    <source>
        <dbReference type="ARBA" id="ARBA00002190"/>
    </source>
</evidence>
<evidence type="ECO:0000256" key="7">
    <source>
        <dbReference type="SAM" id="MobiDB-lite"/>
    </source>
</evidence>
<dbReference type="Pfam" id="PF00872">
    <property type="entry name" value="Transposase_mut"/>
    <property type="match status" value="1"/>
</dbReference>
<evidence type="ECO:0000256" key="2">
    <source>
        <dbReference type="ARBA" id="ARBA00010961"/>
    </source>
</evidence>
<evidence type="ECO:0000313" key="9">
    <source>
        <dbReference type="Proteomes" id="UP001150259"/>
    </source>
</evidence>
<evidence type="ECO:0000256" key="5">
    <source>
        <dbReference type="ARBA" id="ARBA00023172"/>
    </source>
</evidence>
<dbReference type="InterPro" id="IPR001207">
    <property type="entry name" value="Transposase_mutator"/>
</dbReference>
<keyword evidence="9" id="KW-1185">Reference proteome</keyword>
<feature type="region of interest" description="Disordered" evidence="7">
    <location>
        <begin position="71"/>
        <end position="91"/>
    </location>
</feature>
<evidence type="ECO:0000256" key="4">
    <source>
        <dbReference type="ARBA" id="ARBA00023125"/>
    </source>
</evidence>
<evidence type="ECO:0000256" key="6">
    <source>
        <dbReference type="RuleBase" id="RU365089"/>
    </source>
</evidence>
<dbReference type="PANTHER" id="PTHR33217:SF8">
    <property type="entry name" value="MUTATOR FAMILY TRANSPOSASE"/>
    <property type="match status" value="1"/>
</dbReference>
<dbReference type="RefSeq" id="WP_272463929.1">
    <property type="nucleotide sequence ID" value="NZ_JAPFQL010000150.1"/>
</dbReference>
<sequence length="150" mass="15995">MTETLEGMSSMPKQAVKAAKPGEAERAAVRELVKAARARGEDLTGPEGLLKSITKQVLEAALQEEMTEHLGHEKHGTPAGGDGNIRNGTRPKTVLTDAAGEVTIEVPRDRAGTFEPVIVAKRQRRLTDVDAIAISLYAKGLTTGEISAHF</sequence>
<comment type="function">
    <text evidence="1 6">Required for the transposition of the insertion element.</text>
</comment>
<keyword evidence="3 6" id="KW-0815">Transposition</keyword>